<feature type="compositionally biased region" description="Basic and acidic residues" evidence="2">
    <location>
        <begin position="49"/>
        <end position="62"/>
    </location>
</feature>
<keyword evidence="4" id="KW-1185">Reference proteome</keyword>
<organism evidence="3 4">
    <name type="scientific">Vigna mungo</name>
    <name type="common">Black gram</name>
    <name type="synonym">Phaseolus mungo</name>
    <dbReference type="NCBI Taxonomy" id="3915"/>
    <lineage>
        <taxon>Eukaryota</taxon>
        <taxon>Viridiplantae</taxon>
        <taxon>Streptophyta</taxon>
        <taxon>Embryophyta</taxon>
        <taxon>Tracheophyta</taxon>
        <taxon>Spermatophyta</taxon>
        <taxon>Magnoliopsida</taxon>
        <taxon>eudicotyledons</taxon>
        <taxon>Gunneridae</taxon>
        <taxon>Pentapetalae</taxon>
        <taxon>rosids</taxon>
        <taxon>fabids</taxon>
        <taxon>Fabales</taxon>
        <taxon>Fabaceae</taxon>
        <taxon>Papilionoideae</taxon>
        <taxon>50 kb inversion clade</taxon>
        <taxon>NPAAA clade</taxon>
        <taxon>indigoferoid/millettioid clade</taxon>
        <taxon>Phaseoleae</taxon>
        <taxon>Vigna</taxon>
    </lineage>
</organism>
<feature type="region of interest" description="Disordered" evidence="2">
    <location>
        <begin position="1"/>
        <end position="67"/>
    </location>
</feature>
<evidence type="ECO:0000313" key="4">
    <source>
        <dbReference type="Proteomes" id="UP001374535"/>
    </source>
</evidence>
<name>A0AAQ3REQ7_VIGMU</name>
<evidence type="ECO:0000313" key="3">
    <source>
        <dbReference type="EMBL" id="WVY91196.1"/>
    </source>
</evidence>
<protein>
    <submittedName>
        <fullName evidence="3">Uncharacterized protein</fullName>
    </submittedName>
</protein>
<feature type="compositionally biased region" description="Low complexity" evidence="2">
    <location>
        <begin position="11"/>
        <end position="22"/>
    </location>
</feature>
<accession>A0AAQ3REQ7</accession>
<feature type="compositionally biased region" description="Polar residues" evidence="2">
    <location>
        <begin position="23"/>
        <end position="48"/>
    </location>
</feature>
<feature type="coiled-coil region" evidence="1">
    <location>
        <begin position="256"/>
        <end position="283"/>
    </location>
</feature>
<keyword evidence="1" id="KW-0175">Coiled coil</keyword>
<dbReference type="EMBL" id="CP144690">
    <property type="protein sequence ID" value="WVY91196.1"/>
    <property type="molecule type" value="Genomic_DNA"/>
</dbReference>
<reference evidence="3 4" key="1">
    <citation type="journal article" date="2023" name="Life. Sci Alliance">
        <title>Evolutionary insights into 3D genome organization and epigenetic landscape of Vigna mungo.</title>
        <authorList>
            <person name="Junaid A."/>
            <person name="Singh B."/>
            <person name="Bhatia S."/>
        </authorList>
    </citation>
    <scope>NUCLEOTIDE SEQUENCE [LARGE SCALE GENOMIC DNA]</scope>
    <source>
        <strain evidence="3">Urdbean</strain>
    </source>
</reference>
<proteinExistence type="predicted"/>
<dbReference type="Proteomes" id="UP001374535">
    <property type="component" value="Chromosome 11"/>
</dbReference>
<sequence length="301" mass="34628">MNEIKELDDVSTSTSSTELSFSQEWDPTPNTSPLQISTSDDDNQSMSGSRDEMVGEHKEIETKTPVSEIQEFQKIDRKREITEVNFPVISSPNMTERTDETEANNIGNSDAQNIEEIGKQRTPLSEEAAIKNHKPNEVTRASTDIRTRLEECKHLADLDDSQISLLVEAISAYPHLWKACEKFSDRFQALMLRTLSDMLLFLRSESVGSVNPEREKEFLKLCDVAVQLGFEKSWVDEMCQRVVRRDPKFDHARARIGDLLKRHAHLTQELHNLTKELHNMKIELMSLHDYFDIPSKCFDFL</sequence>
<evidence type="ECO:0000256" key="1">
    <source>
        <dbReference type="SAM" id="Coils"/>
    </source>
</evidence>
<dbReference type="AlphaFoldDB" id="A0AAQ3REQ7"/>
<evidence type="ECO:0000256" key="2">
    <source>
        <dbReference type="SAM" id="MobiDB-lite"/>
    </source>
</evidence>
<gene>
    <name evidence="3" type="ORF">V8G54_036710</name>
</gene>